<feature type="region of interest" description="Disordered" evidence="1">
    <location>
        <begin position="418"/>
        <end position="553"/>
    </location>
</feature>
<keyword evidence="3" id="KW-1185">Reference proteome</keyword>
<feature type="region of interest" description="Disordered" evidence="1">
    <location>
        <begin position="26"/>
        <end position="57"/>
    </location>
</feature>
<feature type="compositionally biased region" description="Basic and acidic residues" evidence="1">
    <location>
        <begin position="544"/>
        <end position="553"/>
    </location>
</feature>
<accession>A0A9P4SC90</accession>
<reference evidence="2" key="1">
    <citation type="journal article" date="2020" name="Stud. Mycol.">
        <title>101 Dothideomycetes genomes: a test case for predicting lifestyles and emergence of pathogens.</title>
        <authorList>
            <person name="Haridas S."/>
            <person name="Albert R."/>
            <person name="Binder M."/>
            <person name="Bloem J."/>
            <person name="Labutti K."/>
            <person name="Salamov A."/>
            <person name="Andreopoulos B."/>
            <person name="Baker S."/>
            <person name="Barry K."/>
            <person name="Bills G."/>
            <person name="Bluhm B."/>
            <person name="Cannon C."/>
            <person name="Castanera R."/>
            <person name="Culley D."/>
            <person name="Daum C."/>
            <person name="Ezra D."/>
            <person name="Gonzalez J."/>
            <person name="Henrissat B."/>
            <person name="Kuo A."/>
            <person name="Liang C."/>
            <person name="Lipzen A."/>
            <person name="Lutzoni F."/>
            <person name="Magnuson J."/>
            <person name="Mondo S."/>
            <person name="Nolan M."/>
            <person name="Ohm R."/>
            <person name="Pangilinan J."/>
            <person name="Park H.-J."/>
            <person name="Ramirez L."/>
            <person name="Alfaro M."/>
            <person name="Sun H."/>
            <person name="Tritt A."/>
            <person name="Yoshinaga Y."/>
            <person name="Zwiers L.-H."/>
            <person name="Turgeon B."/>
            <person name="Goodwin S."/>
            <person name="Spatafora J."/>
            <person name="Crous P."/>
            <person name="Grigoriev I."/>
        </authorList>
    </citation>
    <scope>NUCLEOTIDE SEQUENCE</scope>
    <source>
        <strain evidence="2">CBS 101060</strain>
    </source>
</reference>
<feature type="compositionally biased region" description="Basic and acidic residues" evidence="1">
    <location>
        <begin position="516"/>
        <end position="532"/>
    </location>
</feature>
<protein>
    <recommendedName>
        <fullName evidence="4">Developmental regulatory protein wetA</fullName>
    </recommendedName>
</protein>
<evidence type="ECO:0000256" key="1">
    <source>
        <dbReference type="SAM" id="MobiDB-lite"/>
    </source>
</evidence>
<feature type="region of interest" description="Disordered" evidence="1">
    <location>
        <begin position="203"/>
        <end position="228"/>
    </location>
</feature>
<sequence>MRSSDKEYTIDELFDQYVDIDQFDLSDQAMEPSSSDDLNNLFDFPGSSNGSEGLETSPMPDWEARNNQLEEPWQQLLHYLQQDEALPPIQGKNLVYPQSYGRAVASDPEIFSLGTCSPQILDTTPSSSPASPSPSASHQRRKITTTIKNAILRKNLTPIFKAVRRRSVSPRMMRSSHYREGQNTIWSRRMEAAADQLNLDIPQKRFPDSPPPSGKPRHNGFNNGISSSGHAVSLPSELVPLDAGLISTPECFSQLHNSNMTPLTTPVMEQRRFSSNDFLGASSSNNSRYLNLPENSQNEALSALQTPPSSTQLPMASWGQAPNESLDFTFPASPTFNAPKSHLWFLTNEPPQPSQPKYHSCPPDMMALPIDTITSIDLATNGLMIQCEPSAISSTRMSSFTASSPLYSPDTYLISPPLMSGPMMPMQHHRSHSQLSPPPRSPSASPPPISSRSRRESSMKRRSLQHHRRKSVASHGDSSAHRGGSGVGFVNFTPEDSKKILTGVAPSGSSKTKARREKEAAERRRKMSEAARKAIIAAGGDPGTLEREGLLTS</sequence>
<gene>
    <name evidence="2" type="ORF">M501DRAFT_1002282</name>
</gene>
<evidence type="ECO:0008006" key="4">
    <source>
        <dbReference type="Google" id="ProtNLM"/>
    </source>
</evidence>
<organism evidence="2 3">
    <name type="scientific">Patellaria atrata CBS 101060</name>
    <dbReference type="NCBI Taxonomy" id="1346257"/>
    <lineage>
        <taxon>Eukaryota</taxon>
        <taxon>Fungi</taxon>
        <taxon>Dikarya</taxon>
        <taxon>Ascomycota</taxon>
        <taxon>Pezizomycotina</taxon>
        <taxon>Dothideomycetes</taxon>
        <taxon>Dothideomycetes incertae sedis</taxon>
        <taxon>Patellariales</taxon>
        <taxon>Patellariaceae</taxon>
        <taxon>Patellaria</taxon>
    </lineage>
</organism>
<dbReference type="OrthoDB" id="2575228at2759"/>
<name>A0A9P4SC90_9PEZI</name>
<dbReference type="AlphaFoldDB" id="A0A9P4SC90"/>
<proteinExistence type="predicted"/>
<feature type="region of interest" description="Disordered" evidence="1">
    <location>
        <begin position="118"/>
        <end position="142"/>
    </location>
</feature>
<feature type="compositionally biased region" description="Basic residues" evidence="1">
    <location>
        <begin position="460"/>
        <end position="472"/>
    </location>
</feature>
<comment type="caution">
    <text evidence="2">The sequence shown here is derived from an EMBL/GenBank/DDBJ whole genome shotgun (WGS) entry which is preliminary data.</text>
</comment>
<feature type="compositionally biased region" description="Low complexity" evidence="1">
    <location>
        <begin position="125"/>
        <end position="137"/>
    </location>
</feature>
<dbReference type="EMBL" id="MU006093">
    <property type="protein sequence ID" value="KAF2840008.1"/>
    <property type="molecule type" value="Genomic_DNA"/>
</dbReference>
<feature type="compositionally biased region" description="Pro residues" evidence="1">
    <location>
        <begin position="436"/>
        <end position="449"/>
    </location>
</feature>
<dbReference type="Proteomes" id="UP000799429">
    <property type="component" value="Unassembled WGS sequence"/>
</dbReference>
<evidence type="ECO:0000313" key="3">
    <source>
        <dbReference type="Proteomes" id="UP000799429"/>
    </source>
</evidence>
<evidence type="ECO:0000313" key="2">
    <source>
        <dbReference type="EMBL" id="KAF2840008.1"/>
    </source>
</evidence>